<accession>A0ABU6Z6V9</accession>
<gene>
    <name evidence="3" type="ORF">PIB30_022906</name>
</gene>
<feature type="signal peptide" evidence="2">
    <location>
        <begin position="1"/>
        <end position="17"/>
    </location>
</feature>
<evidence type="ECO:0000256" key="2">
    <source>
        <dbReference type="SAM" id="SignalP"/>
    </source>
</evidence>
<evidence type="ECO:0000313" key="4">
    <source>
        <dbReference type="Proteomes" id="UP001341840"/>
    </source>
</evidence>
<dbReference type="EMBL" id="JASCZI010271939">
    <property type="protein sequence ID" value="MED6217995.1"/>
    <property type="molecule type" value="Genomic_DNA"/>
</dbReference>
<sequence length="156" mass="17250">MVRTVVSVLMLYILATTLIVEDPYVYHTWNVTYESIFSLGVPQQAILINSLDLKSTDAPATTTSTSHSSSTSMFYQPSPFAVVEGVVLAGILLLTSHDLRRLQRLSTTAQPPRFSTSLPSLSVRRHRRYMVDRGSGLLLEVPSIPESAPAFVCQYC</sequence>
<feature type="transmembrane region" description="Helical" evidence="1">
    <location>
        <begin position="74"/>
        <end position="94"/>
    </location>
</feature>
<name>A0ABU6Z6V9_9FABA</name>
<keyword evidence="1" id="KW-0472">Membrane</keyword>
<evidence type="ECO:0000256" key="1">
    <source>
        <dbReference type="SAM" id="Phobius"/>
    </source>
</evidence>
<protein>
    <submittedName>
        <fullName evidence="3">Uncharacterized protein</fullName>
    </submittedName>
</protein>
<evidence type="ECO:0000313" key="3">
    <source>
        <dbReference type="EMBL" id="MED6217995.1"/>
    </source>
</evidence>
<comment type="caution">
    <text evidence="3">The sequence shown here is derived from an EMBL/GenBank/DDBJ whole genome shotgun (WGS) entry which is preliminary data.</text>
</comment>
<keyword evidence="4" id="KW-1185">Reference proteome</keyword>
<feature type="chain" id="PRO_5045333310" evidence="2">
    <location>
        <begin position="18"/>
        <end position="156"/>
    </location>
</feature>
<organism evidence="3 4">
    <name type="scientific">Stylosanthes scabra</name>
    <dbReference type="NCBI Taxonomy" id="79078"/>
    <lineage>
        <taxon>Eukaryota</taxon>
        <taxon>Viridiplantae</taxon>
        <taxon>Streptophyta</taxon>
        <taxon>Embryophyta</taxon>
        <taxon>Tracheophyta</taxon>
        <taxon>Spermatophyta</taxon>
        <taxon>Magnoliopsida</taxon>
        <taxon>eudicotyledons</taxon>
        <taxon>Gunneridae</taxon>
        <taxon>Pentapetalae</taxon>
        <taxon>rosids</taxon>
        <taxon>fabids</taxon>
        <taxon>Fabales</taxon>
        <taxon>Fabaceae</taxon>
        <taxon>Papilionoideae</taxon>
        <taxon>50 kb inversion clade</taxon>
        <taxon>dalbergioids sensu lato</taxon>
        <taxon>Dalbergieae</taxon>
        <taxon>Pterocarpus clade</taxon>
        <taxon>Stylosanthes</taxon>
    </lineage>
</organism>
<keyword evidence="1" id="KW-0812">Transmembrane</keyword>
<proteinExistence type="predicted"/>
<dbReference type="Proteomes" id="UP001341840">
    <property type="component" value="Unassembled WGS sequence"/>
</dbReference>
<reference evidence="3 4" key="1">
    <citation type="journal article" date="2023" name="Plants (Basel)">
        <title>Bridging the Gap: Combining Genomics and Transcriptomics Approaches to Understand Stylosanthes scabra, an Orphan Legume from the Brazilian Caatinga.</title>
        <authorList>
            <person name="Ferreira-Neto J.R.C."/>
            <person name="da Silva M.D."/>
            <person name="Binneck E."/>
            <person name="de Melo N.F."/>
            <person name="da Silva R.H."/>
            <person name="de Melo A.L.T.M."/>
            <person name="Pandolfi V."/>
            <person name="Bustamante F.O."/>
            <person name="Brasileiro-Vidal A.C."/>
            <person name="Benko-Iseppon A.M."/>
        </authorList>
    </citation>
    <scope>NUCLEOTIDE SEQUENCE [LARGE SCALE GENOMIC DNA]</scope>
    <source>
        <tissue evidence="3">Leaves</tissue>
    </source>
</reference>
<keyword evidence="2" id="KW-0732">Signal</keyword>
<keyword evidence="1" id="KW-1133">Transmembrane helix</keyword>